<dbReference type="Pfam" id="PF00067">
    <property type="entry name" value="p450"/>
    <property type="match status" value="1"/>
</dbReference>
<comment type="cofactor">
    <cofactor evidence="1">
        <name>heme</name>
        <dbReference type="ChEBI" id="CHEBI:30413"/>
    </cofactor>
</comment>
<dbReference type="GO" id="GO:0016712">
    <property type="term" value="F:oxidoreductase activity, acting on paired donors, with incorporation or reduction of molecular oxygen, reduced flavin or flavoprotein as one donor, and incorporation of one atom of oxygen"/>
    <property type="evidence" value="ECO:0007669"/>
    <property type="project" value="InterPro"/>
</dbReference>
<evidence type="ECO:0000256" key="1">
    <source>
        <dbReference type="ARBA" id="ARBA00001971"/>
    </source>
</evidence>
<dbReference type="PROSITE" id="PS00086">
    <property type="entry name" value="CYTOCHROME_P450"/>
    <property type="match status" value="1"/>
</dbReference>
<keyword evidence="3 7" id="KW-0479">Metal-binding</keyword>
<dbReference type="InterPro" id="IPR001128">
    <property type="entry name" value="Cyt_P450"/>
</dbReference>
<dbReference type="PANTHER" id="PTHR24287">
    <property type="entry name" value="P450, PUTATIVE (EUROFUNG)-RELATED"/>
    <property type="match status" value="1"/>
</dbReference>
<keyword evidence="5 7" id="KW-0408">Iron</keyword>
<dbReference type="InterPro" id="IPR036396">
    <property type="entry name" value="Cyt_P450_sf"/>
</dbReference>
<dbReference type="GO" id="GO:0005506">
    <property type="term" value="F:iron ion binding"/>
    <property type="evidence" value="ECO:0007669"/>
    <property type="project" value="InterPro"/>
</dbReference>
<dbReference type="InterPro" id="IPR002974">
    <property type="entry name" value="Cyt_P450_E_CYP52_ascomycetes"/>
</dbReference>
<protein>
    <submittedName>
        <fullName evidence="8">Cytochrome P450</fullName>
    </submittedName>
</protein>
<gene>
    <name evidence="8" type="ORF">CC86DRAFT_389251</name>
</gene>
<evidence type="ECO:0000313" key="8">
    <source>
        <dbReference type="EMBL" id="KAF2832805.1"/>
    </source>
</evidence>
<keyword evidence="9" id="KW-1185">Reference proteome</keyword>
<evidence type="ECO:0000256" key="7">
    <source>
        <dbReference type="RuleBase" id="RU000461"/>
    </source>
</evidence>
<organism evidence="8 9">
    <name type="scientific">Ophiobolus disseminans</name>
    <dbReference type="NCBI Taxonomy" id="1469910"/>
    <lineage>
        <taxon>Eukaryota</taxon>
        <taxon>Fungi</taxon>
        <taxon>Dikarya</taxon>
        <taxon>Ascomycota</taxon>
        <taxon>Pezizomycotina</taxon>
        <taxon>Dothideomycetes</taxon>
        <taxon>Pleosporomycetidae</taxon>
        <taxon>Pleosporales</taxon>
        <taxon>Pleosporineae</taxon>
        <taxon>Phaeosphaeriaceae</taxon>
        <taxon>Ophiobolus</taxon>
    </lineage>
</organism>
<evidence type="ECO:0000256" key="2">
    <source>
        <dbReference type="ARBA" id="ARBA00010617"/>
    </source>
</evidence>
<name>A0A6A7AJN8_9PLEO</name>
<dbReference type="InterPro" id="IPR017972">
    <property type="entry name" value="Cyt_P450_CS"/>
</dbReference>
<dbReference type="EMBL" id="MU006216">
    <property type="protein sequence ID" value="KAF2832805.1"/>
    <property type="molecule type" value="Genomic_DNA"/>
</dbReference>
<dbReference type="Gene3D" id="1.10.630.10">
    <property type="entry name" value="Cytochrome P450"/>
    <property type="match status" value="1"/>
</dbReference>
<dbReference type="PRINTS" id="PR01239">
    <property type="entry name" value="EP450IICYP52"/>
</dbReference>
<sequence>MESEVPFRWPLGIDILKAQYDALPSQQLLAFQSPVFDKLGANTLVRIFEAEGYRATDPKNIKAILDTSFEDWGFGSRSPGLFPFLGNGIFTQDGRPWKHSREVLRKQFARMQYQNLTVLDEHINNLLHELSSASAGIIDPYFFRFTLSTTTYFIFSEPMGTLGDDVQTSFKPPIRLRLADFHWLYQPRKYKDACTLVKRYADSFVSRALEVQEKEGEEAAFSRYPFIIDLYRNYQDLLQVRDQLINVLIAGRDTTACLSSWAFFLRVRHPTTMERLRNEITAVLTDGSQPVIKAILAKMPYLKSLRLYPQLPVNVRVAMTTTVLPSGGGPSGNAPVLIKKGVGVGYSIYHMHRMAFLYGEDASEFHPERLDNTDLKKRMISDFGFLPFHGGPRTCLGKEFALMEASYAVIRVIQRFPGLRLPPDVKKEATEYERQNLAIVVSSAEGCKVLFD</sequence>
<proteinExistence type="inferred from homology"/>
<comment type="similarity">
    <text evidence="2 7">Belongs to the cytochrome P450 family.</text>
</comment>
<keyword evidence="7" id="KW-0349">Heme</keyword>
<reference evidence="8" key="1">
    <citation type="journal article" date="2020" name="Stud. Mycol.">
        <title>101 Dothideomycetes genomes: a test case for predicting lifestyles and emergence of pathogens.</title>
        <authorList>
            <person name="Haridas S."/>
            <person name="Albert R."/>
            <person name="Binder M."/>
            <person name="Bloem J."/>
            <person name="Labutti K."/>
            <person name="Salamov A."/>
            <person name="Andreopoulos B."/>
            <person name="Baker S."/>
            <person name="Barry K."/>
            <person name="Bills G."/>
            <person name="Bluhm B."/>
            <person name="Cannon C."/>
            <person name="Castanera R."/>
            <person name="Culley D."/>
            <person name="Daum C."/>
            <person name="Ezra D."/>
            <person name="Gonzalez J."/>
            <person name="Henrissat B."/>
            <person name="Kuo A."/>
            <person name="Liang C."/>
            <person name="Lipzen A."/>
            <person name="Lutzoni F."/>
            <person name="Magnuson J."/>
            <person name="Mondo S."/>
            <person name="Nolan M."/>
            <person name="Ohm R."/>
            <person name="Pangilinan J."/>
            <person name="Park H.-J."/>
            <person name="Ramirez L."/>
            <person name="Alfaro M."/>
            <person name="Sun H."/>
            <person name="Tritt A."/>
            <person name="Yoshinaga Y."/>
            <person name="Zwiers L.-H."/>
            <person name="Turgeon B."/>
            <person name="Goodwin S."/>
            <person name="Spatafora J."/>
            <person name="Crous P."/>
            <person name="Grigoriev I."/>
        </authorList>
    </citation>
    <scope>NUCLEOTIDE SEQUENCE</scope>
    <source>
        <strain evidence="8">CBS 113818</strain>
    </source>
</reference>
<dbReference type="AlphaFoldDB" id="A0A6A7AJN8"/>
<dbReference type="PANTHER" id="PTHR24287:SF18">
    <property type="entry name" value="CYTOCHROME P450 MONOOXYGENASE APDE-RELATED"/>
    <property type="match status" value="1"/>
</dbReference>
<evidence type="ECO:0000313" key="9">
    <source>
        <dbReference type="Proteomes" id="UP000799424"/>
    </source>
</evidence>
<dbReference type="Proteomes" id="UP000799424">
    <property type="component" value="Unassembled WGS sequence"/>
</dbReference>
<dbReference type="InterPro" id="IPR047146">
    <property type="entry name" value="Cyt_P450_E_CYP52_fungi"/>
</dbReference>
<keyword evidence="4 7" id="KW-0560">Oxidoreductase</keyword>
<keyword evidence="6 7" id="KW-0503">Monooxygenase</keyword>
<dbReference type="OrthoDB" id="1470350at2759"/>
<dbReference type="SUPFAM" id="SSF48264">
    <property type="entry name" value="Cytochrome P450"/>
    <property type="match status" value="1"/>
</dbReference>
<evidence type="ECO:0000256" key="5">
    <source>
        <dbReference type="ARBA" id="ARBA00023004"/>
    </source>
</evidence>
<evidence type="ECO:0000256" key="4">
    <source>
        <dbReference type="ARBA" id="ARBA00023002"/>
    </source>
</evidence>
<dbReference type="GO" id="GO:0020037">
    <property type="term" value="F:heme binding"/>
    <property type="evidence" value="ECO:0007669"/>
    <property type="project" value="InterPro"/>
</dbReference>
<dbReference type="PRINTS" id="PR00385">
    <property type="entry name" value="P450"/>
</dbReference>
<evidence type="ECO:0000256" key="6">
    <source>
        <dbReference type="ARBA" id="ARBA00023033"/>
    </source>
</evidence>
<evidence type="ECO:0000256" key="3">
    <source>
        <dbReference type="ARBA" id="ARBA00022723"/>
    </source>
</evidence>
<accession>A0A6A7AJN8</accession>